<keyword evidence="3" id="KW-0560">Oxidoreductase</keyword>
<proteinExistence type="inferred from homology"/>
<dbReference type="RefSeq" id="WP_015911481.1">
    <property type="nucleotide sequence ID" value="NC_012028.1"/>
</dbReference>
<dbReference type="InterPro" id="IPR039718">
    <property type="entry name" value="Rrm1"/>
</dbReference>
<dbReference type="Proteomes" id="UP000000740">
    <property type="component" value="Chromosome 2"/>
</dbReference>
<dbReference type="InterPro" id="IPR000788">
    <property type="entry name" value="RNR_lg_C"/>
</dbReference>
<feature type="domain" description="Ribonucleotide reductase large subunit C-terminal" evidence="2">
    <location>
        <begin position="387"/>
        <end position="540"/>
    </location>
</feature>
<dbReference type="PRINTS" id="PR01183">
    <property type="entry name" value="RIBORDTASEM1"/>
</dbReference>
<dbReference type="Pfam" id="PF02867">
    <property type="entry name" value="Ribonuc_red_lgC"/>
    <property type="match status" value="3"/>
</dbReference>
<keyword evidence="4" id="KW-1185">Reference proteome</keyword>
<dbReference type="GeneID" id="7398886"/>
<dbReference type="Gene3D" id="3.20.70.20">
    <property type="match status" value="1"/>
</dbReference>
<dbReference type="GO" id="GO:0005971">
    <property type="term" value="C:ribonucleoside-diphosphate reductase complex"/>
    <property type="evidence" value="ECO:0007669"/>
    <property type="project" value="TreeGrafter"/>
</dbReference>
<evidence type="ECO:0000259" key="2">
    <source>
        <dbReference type="Pfam" id="PF02867"/>
    </source>
</evidence>
<dbReference type="AlphaFoldDB" id="B9LWA5"/>
<dbReference type="HOGENOM" id="CLU_000404_7_0_2"/>
<feature type="domain" description="Ribonucleotide reductase large subunit C-terminal" evidence="2">
    <location>
        <begin position="217"/>
        <end position="383"/>
    </location>
</feature>
<dbReference type="InterPro" id="IPR013350">
    <property type="entry name" value="RNR_alpha"/>
</dbReference>
<dbReference type="EMBL" id="CP001366">
    <property type="protein sequence ID" value="ACM58495.1"/>
    <property type="molecule type" value="Genomic_DNA"/>
</dbReference>
<feature type="domain" description="Ribonucleotide reductase large subunit C-terminal" evidence="2">
    <location>
        <begin position="91"/>
        <end position="212"/>
    </location>
</feature>
<dbReference type="PANTHER" id="PTHR11573:SF6">
    <property type="entry name" value="RIBONUCLEOSIDE-DIPHOSPHATE REDUCTASE LARGE SUBUNIT"/>
    <property type="match status" value="1"/>
</dbReference>
<dbReference type="KEGG" id="hla:Hlac_2944"/>
<evidence type="ECO:0000313" key="3">
    <source>
        <dbReference type="EMBL" id="ACM58495.1"/>
    </source>
</evidence>
<dbReference type="NCBIfam" id="TIGR02510">
    <property type="entry name" value="NrdE-prime"/>
    <property type="match status" value="1"/>
</dbReference>
<dbReference type="SUPFAM" id="SSF51998">
    <property type="entry name" value="PFL-like glycyl radical enzymes"/>
    <property type="match status" value="1"/>
</dbReference>
<reference evidence="3 4" key="1">
    <citation type="journal article" date="2016" name="Stand. Genomic Sci.">
        <title>Complete genome sequence of the Antarctic Halorubrum lacusprofundi type strain ACAM 34.</title>
        <authorList>
            <person name="Anderson I.J."/>
            <person name="DasSarma P."/>
            <person name="Lucas S."/>
            <person name="Copeland A."/>
            <person name="Lapidus A."/>
            <person name="Del Rio T.G."/>
            <person name="Tice H."/>
            <person name="Dalin E."/>
            <person name="Bruce D.C."/>
            <person name="Goodwin L."/>
            <person name="Pitluck S."/>
            <person name="Sims D."/>
            <person name="Brettin T.S."/>
            <person name="Detter J.C."/>
            <person name="Han C.S."/>
            <person name="Larimer F."/>
            <person name="Hauser L."/>
            <person name="Land M."/>
            <person name="Ivanova N."/>
            <person name="Richardson P."/>
            <person name="Cavicchioli R."/>
            <person name="DasSarma S."/>
            <person name="Woese C.R."/>
            <person name="Kyrpides N.C."/>
        </authorList>
    </citation>
    <scope>NUCLEOTIDE SEQUENCE [LARGE SCALE GENOMIC DNA]</scope>
    <source>
        <strain evidence="4">ATCC 49239 / DSM 5036 / JCM 8891 / ACAM 34</strain>
    </source>
</reference>
<dbReference type="PANTHER" id="PTHR11573">
    <property type="entry name" value="RIBONUCLEOSIDE-DIPHOSPHATE REDUCTASE LARGE CHAIN"/>
    <property type="match status" value="1"/>
</dbReference>
<dbReference type="eggNOG" id="arCOG04276">
    <property type="taxonomic scope" value="Archaea"/>
</dbReference>
<sequence>MAQAELTQVREQHKEPFYWLNEDSKEFLREGYLIEGVEPKERIRQIAENAEEILDEEGFADRFYDYMSRGFYSLASPVWANFGLDSGLPISCFGSYMEDNMESILYTHAEVGEMTKLGGGTSGYFGDIRPRGSPITNNGKSNGSYSFTELFDTAINVVSQGETRRGQFAGYIDVEHDDLEEWLNIKTEGDPVQDIFYGVIIGDEWFQEMVDGDEEKRETWAKIIETRINIGVPYIIFRDNMNEGKPQVYKDKDYEINASNLCTEIALPATPDESFVCCLSSMNALHYDEWKDTDAVETLTRFLDAVMEEFIQKAEGTQFMERAVRFAKRHRAVGIGVLGWHSYLQSNMIPFDSMEAMQENEQIFRTIREKSYEASEELADEFGEPEMLEGYGRRNTTTMSVAPTKSSSVILGQVSPSIEPLKSNYFVRDGAKLKSTQKNRFLEAILKERGRDGREVWDSIAQNDGSVQHLDCLTDEEKEVFKTFAEIPQMAIINQAAQRQKHIDQAQSLNVSIDPSEVSVKEINQLYIEAWKKGVKSLYYQHSVNAAQKFSRDILECKACES</sequence>
<comment type="similarity">
    <text evidence="1">Belongs to the ribonucleoside diphosphate reductase large chain family.</text>
</comment>
<dbReference type="NCBIfam" id="NF006577">
    <property type="entry name" value="PRK09102.1"/>
    <property type="match status" value="1"/>
</dbReference>
<protein>
    <submittedName>
        <fullName evidence="3">Ribonucleoside-diphosphate reductase, alpha chain</fullName>
        <ecNumber evidence="3">1.17.4.1</ecNumber>
    </submittedName>
</protein>
<name>B9LWA5_HALLT</name>
<gene>
    <name evidence="3" type="ordered locus">Hlac_2944</name>
</gene>
<evidence type="ECO:0000256" key="1">
    <source>
        <dbReference type="ARBA" id="ARBA00010406"/>
    </source>
</evidence>
<dbReference type="GO" id="GO:0005524">
    <property type="term" value="F:ATP binding"/>
    <property type="evidence" value="ECO:0007669"/>
    <property type="project" value="TreeGrafter"/>
</dbReference>
<evidence type="ECO:0000313" key="4">
    <source>
        <dbReference type="Proteomes" id="UP000000740"/>
    </source>
</evidence>
<dbReference type="GO" id="GO:0004748">
    <property type="term" value="F:ribonucleoside-diphosphate reductase activity, thioredoxin disulfide as acceptor"/>
    <property type="evidence" value="ECO:0007669"/>
    <property type="project" value="UniProtKB-EC"/>
</dbReference>
<dbReference type="EC" id="1.17.4.1" evidence="3"/>
<accession>B9LWA5</accession>
<dbReference type="GO" id="GO:0009263">
    <property type="term" value="P:deoxyribonucleotide biosynthetic process"/>
    <property type="evidence" value="ECO:0007669"/>
    <property type="project" value="TreeGrafter"/>
</dbReference>
<organism evidence="3 4">
    <name type="scientific">Halorubrum lacusprofundi (strain ATCC 49239 / DSM 5036 / JCM 8891 / ACAM 34)</name>
    <dbReference type="NCBI Taxonomy" id="416348"/>
    <lineage>
        <taxon>Archaea</taxon>
        <taxon>Methanobacteriati</taxon>
        <taxon>Methanobacteriota</taxon>
        <taxon>Stenosarchaea group</taxon>
        <taxon>Halobacteria</taxon>
        <taxon>Halobacteriales</taxon>
        <taxon>Haloferacaceae</taxon>
        <taxon>Halorubrum</taxon>
    </lineage>
</organism>